<proteinExistence type="inferred from homology"/>
<evidence type="ECO:0000256" key="5">
    <source>
        <dbReference type="RuleBase" id="RU004478"/>
    </source>
</evidence>
<name>A0A1F5NSW2_9BACT</name>
<dbReference type="SUPFAM" id="SSF51064">
    <property type="entry name" value="Head domain of nucleotide exchange factor GrpE"/>
    <property type="match status" value="1"/>
</dbReference>
<reference evidence="6 7" key="1">
    <citation type="journal article" date="2016" name="Nat. Commun.">
        <title>Thousands of microbial genomes shed light on interconnected biogeochemical processes in an aquifer system.</title>
        <authorList>
            <person name="Anantharaman K."/>
            <person name="Brown C.T."/>
            <person name="Hug L.A."/>
            <person name="Sharon I."/>
            <person name="Castelle C.J."/>
            <person name="Probst A.J."/>
            <person name="Thomas B.C."/>
            <person name="Singh A."/>
            <person name="Wilkins M.J."/>
            <person name="Karaoz U."/>
            <person name="Brodie E.L."/>
            <person name="Williams K.H."/>
            <person name="Hubbard S.S."/>
            <person name="Banfield J.F."/>
        </authorList>
    </citation>
    <scope>NUCLEOTIDE SEQUENCE [LARGE SCALE GENOMIC DNA]</scope>
</reference>
<dbReference type="GO" id="GO:0051082">
    <property type="term" value="F:unfolded protein binding"/>
    <property type="evidence" value="ECO:0007669"/>
    <property type="project" value="TreeGrafter"/>
</dbReference>
<comment type="subcellular location">
    <subcellularLocation>
        <location evidence="3">Cytoplasm</location>
    </subcellularLocation>
</comment>
<keyword evidence="3" id="KW-0963">Cytoplasm</keyword>
<dbReference type="GO" id="GO:0006457">
    <property type="term" value="P:protein folding"/>
    <property type="evidence" value="ECO:0007669"/>
    <property type="project" value="InterPro"/>
</dbReference>
<gene>
    <name evidence="3" type="primary">grpE</name>
    <name evidence="6" type="ORF">A2720_04165</name>
</gene>
<organism evidence="6 7">
    <name type="scientific">Candidatus Doudnabacteria bacterium RIFCSPHIGHO2_01_FULL_46_24</name>
    <dbReference type="NCBI Taxonomy" id="1817825"/>
    <lineage>
        <taxon>Bacteria</taxon>
        <taxon>Candidatus Doudnaibacteriota</taxon>
    </lineage>
</organism>
<dbReference type="PROSITE" id="PS01071">
    <property type="entry name" value="GRPE"/>
    <property type="match status" value="1"/>
</dbReference>
<evidence type="ECO:0000256" key="2">
    <source>
        <dbReference type="ARBA" id="ARBA00023186"/>
    </source>
</evidence>
<comment type="caution">
    <text evidence="6">The sequence shown here is derived from an EMBL/GenBank/DDBJ whole genome shotgun (WGS) entry which is preliminary data.</text>
</comment>
<comment type="function">
    <text evidence="3 4">Participates actively in the response to hyperosmotic and heat shock by preventing the aggregation of stress-denatured proteins, in association with DnaK and GrpE. It is the nucleotide exchange factor for DnaK and may function as a thermosensor. Unfolded proteins bind initially to DnaJ; upon interaction with the DnaJ-bound protein, DnaK hydrolyzes its bound ATP, resulting in the formation of a stable complex. GrpE releases ADP from DnaK; ATP binding to DnaK triggers the release of the substrate protein, thus completing the reaction cycle. Several rounds of ATP-dependent interactions between DnaJ, DnaK and GrpE are required for fully efficient folding.</text>
</comment>
<sequence length="156" mass="17786">MPDEQVQPTIEELQAKNEELLNNWKRAVADLDNFKKRKEAERAELFSMIQEMTAVRLLPSLQSLEQVLKFAPNDEKYKDWLDGLKATILQLEKAMEELGLKKIATVGAKFDHSLHEAVEHQEGDGDTVIREVQPGFTLHDKVIIPAKVVVGREIKD</sequence>
<dbReference type="InterPro" id="IPR009012">
    <property type="entry name" value="GrpE_head"/>
</dbReference>
<dbReference type="CDD" id="cd00446">
    <property type="entry name" value="GrpE"/>
    <property type="match status" value="1"/>
</dbReference>
<dbReference type="GO" id="GO:0051087">
    <property type="term" value="F:protein-folding chaperone binding"/>
    <property type="evidence" value="ECO:0007669"/>
    <property type="project" value="InterPro"/>
</dbReference>
<keyword evidence="2 3" id="KW-0143">Chaperone</keyword>
<dbReference type="AlphaFoldDB" id="A0A1F5NSW2"/>
<dbReference type="GO" id="GO:0005737">
    <property type="term" value="C:cytoplasm"/>
    <property type="evidence" value="ECO:0007669"/>
    <property type="project" value="UniProtKB-SubCell"/>
</dbReference>
<evidence type="ECO:0000313" key="7">
    <source>
        <dbReference type="Proteomes" id="UP000178892"/>
    </source>
</evidence>
<evidence type="ECO:0000256" key="4">
    <source>
        <dbReference type="RuleBase" id="RU000639"/>
    </source>
</evidence>
<dbReference type="Gene3D" id="2.30.22.10">
    <property type="entry name" value="Head domain of nucleotide exchange factor GrpE"/>
    <property type="match status" value="1"/>
</dbReference>
<evidence type="ECO:0000313" key="6">
    <source>
        <dbReference type="EMBL" id="OGE80728.1"/>
    </source>
</evidence>
<dbReference type="InterPro" id="IPR000740">
    <property type="entry name" value="GrpE"/>
</dbReference>
<accession>A0A1F5NSW2</accession>
<dbReference type="EMBL" id="MFEL01000018">
    <property type="protein sequence ID" value="OGE80728.1"/>
    <property type="molecule type" value="Genomic_DNA"/>
</dbReference>
<dbReference type="PANTHER" id="PTHR21237">
    <property type="entry name" value="GRPE PROTEIN"/>
    <property type="match status" value="1"/>
</dbReference>
<dbReference type="PRINTS" id="PR00773">
    <property type="entry name" value="GRPEPROTEIN"/>
</dbReference>
<dbReference type="Gene3D" id="3.90.20.20">
    <property type="match status" value="1"/>
</dbReference>
<evidence type="ECO:0000256" key="1">
    <source>
        <dbReference type="ARBA" id="ARBA00009054"/>
    </source>
</evidence>
<dbReference type="SUPFAM" id="SSF58014">
    <property type="entry name" value="Coiled-coil domain of nucleotide exchange factor GrpE"/>
    <property type="match status" value="1"/>
</dbReference>
<keyword evidence="3 4" id="KW-0346">Stress response</keyword>
<dbReference type="HAMAP" id="MF_01151">
    <property type="entry name" value="GrpE"/>
    <property type="match status" value="1"/>
</dbReference>
<protein>
    <recommendedName>
        <fullName evidence="3 4">Protein GrpE</fullName>
    </recommendedName>
    <alternativeName>
        <fullName evidence="3">HSP-70 cofactor</fullName>
    </alternativeName>
</protein>
<dbReference type="Pfam" id="PF01025">
    <property type="entry name" value="GrpE"/>
    <property type="match status" value="1"/>
</dbReference>
<dbReference type="InterPro" id="IPR013805">
    <property type="entry name" value="GrpE_CC"/>
</dbReference>
<dbReference type="GO" id="GO:0042803">
    <property type="term" value="F:protein homodimerization activity"/>
    <property type="evidence" value="ECO:0007669"/>
    <property type="project" value="InterPro"/>
</dbReference>
<comment type="subunit">
    <text evidence="3">Homodimer.</text>
</comment>
<dbReference type="GO" id="GO:0000774">
    <property type="term" value="F:adenyl-nucleotide exchange factor activity"/>
    <property type="evidence" value="ECO:0007669"/>
    <property type="project" value="InterPro"/>
</dbReference>
<comment type="similarity">
    <text evidence="1 3 5">Belongs to the GrpE family.</text>
</comment>
<dbReference type="Proteomes" id="UP000178892">
    <property type="component" value="Unassembled WGS sequence"/>
</dbReference>
<dbReference type="PANTHER" id="PTHR21237:SF23">
    <property type="entry name" value="GRPE PROTEIN HOMOLOG, MITOCHONDRIAL"/>
    <property type="match status" value="1"/>
</dbReference>
<dbReference type="STRING" id="1817825.A2720_04165"/>
<evidence type="ECO:0000256" key="3">
    <source>
        <dbReference type="HAMAP-Rule" id="MF_01151"/>
    </source>
</evidence>